<proteinExistence type="inferred from homology"/>
<feature type="transmembrane region" description="Helical" evidence="12">
    <location>
        <begin position="65"/>
        <end position="83"/>
    </location>
</feature>
<evidence type="ECO:0000256" key="12">
    <source>
        <dbReference type="SAM" id="Phobius"/>
    </source>
</evidence>
<comment type="catalytic activity">
    <reaction evidence="1">
        <text>ATP + protein L-histidine = ADP + protein N-phospho-L-histidine.</text>
        <dbReference type="EC" id="2.7.13.3"/>
    </reaction>
</comment>
<dbReference type="CDD" id="cd10322">
    <property type="entry name" value="SLC5sbd"/>
    <property type="match status" value="1"/>
</dbReference>
<keyword evidence="8" id="KW-0418">Kinase</keyword>
<protein>
    <recommendedName>
        <fullName evidence="4">histidine kinase</fullName>
        <ecNumber evidence="4">2.7.13.3</ecNumber>
    </recommendedName>
</protein>
<dbReference type="InterPro" id="IPR038377">
    <property type="entry name" value="Na/Glc_symporter_sf"/>
</dbReference>
<evidence type="ECO:0000256" key="9">
    <source>
        <dbReference type="ARBA" id="ARBA00022989"/>
    </source>
</evidence>
<evidence type="ECO:0000313" key="15">
    <source>
        <dbReference type="Proteomes" id="UP000767947"/>
    </source>
</evidence>
<dbReference type="Pfam" id="PF00512">
    <property type="entry name" value="HisKA"/>
    <property type="match status" value="1"/>
</dbReference>
<dbReference type="PROSITE" id="PS50283">
    <property type="entry name" value="NA_SOLUT_SYMP_3"/>
    <property type="match status" value="1"/>
</dbReference>
<evidence type="ECO:0000256" key="4">
    <source>
        <dbReference type="ARBA" id="ARBA00012438"/>
    </source>
</evidence>
<comment type="caution">
    <text evidence="14">The sequence shown here is derived from an EMBL/GenBank/DDBJ whole genome shotgun (WGS) entry which is preliminary data.</text>
</comment>
<dbReference type="PANTHER" id="PTHR43711:SF1">
    <property type="entry name" value="HISTIDINE KINASE 1"/>
    <property type="match status" value="1"/>
</dbReference>
<dbReference type="RefSeq" id="WP_169524825.1">
    <property type="nucleotide sequence ID" value="NZ_JAAMPT010000209.1"/>
</dbReference>
<dbReference type="SMART" id="SM00388">
    <property type="entry name" value="HisKA"/>
    <property type="match status" value="1"/>
</dbReference>
<evidence type="ECO:0000259" key="13">
    <source>
        <dbReference type="PROSITE" id="PS50109"/>
    </source>
</evidence>
<feature type="transmembrane region" description="Helical" evidence="12">
    <location>
        <begin position="156"/>
        <end position="173"/>
    </location>
</feature>
<dbReference type="InterPro" id="IPR036890">
    <property type="entry name" value="HATPase_C_sf"/>
</dbReference>
<feature type="transmembrane region" description="Helical" evidence="12">
    <location>
        <begin position="36"/>
        <end position="53"/>
    </location>
</feature>
<evidence type="ECO:0000256" key="8">
    <source>
        <dbReference type="ARBA" id="ARBA00022777"/>
    </source>
</evidence>
<keyword evidence="5" id="KW-0597">Phosphoprotein</keyword>
<accession>A0ABX1QWQ1</accession>
<comment type="similarity">
    <text evidence="3">Belongs to the sodium:solute symporter (SSF) (TC 2.A.21) family.</text>
</comment>
<feature type="domain" description="Histidine kinase" evidence="13">
    <location>
        <begin position="677"/>
        <end position="895"/>
    </location>
</feature>
<evidence type="ECO:0000256" key="3">
    <source>
        <dbReference type="ARBA" id="ARBA00006434"/>
    </source>
</evidence>
<feature type="transmembrane region" description="Helical" evidence="12">
    <location>
        <begin position="185"/>
        <end position="212"/>
    </location>
</feature>
<dbReference type="InterPro" id="IPR004358">
    <property type="entry name" value="Sig_transdc_His_kin-like_C"/>
</dbReference>
<dbReference type="SUPFAM" id="SSF55874">
    <property type="entry name" value="ATPase domain of HSP90 chaperone/DNA topoisomerase II/histidine kinase"/>
    <property type="match status" value="1"/>
</dbReference>
<evidence type="ECO:0000256" key="10">
    <source>
        <dbReference type="ARBA" id="ARBA00023012"/>
    </source>
</evidence>
<dbReference type="PRINTS" id="PR00344">
    <property type="entry name" value="BCTRLSENSOR"/>
</dbReference>
<name>A0ABX1QWQ1_9FLAO</name>
<feature type="transmembrane region" description="Helical" evidence="12">
    <location>
        <begin position="240"/>
        <end position="257"/>
    </location>
</feature>
<feature type="transmembrane region" description="Helical" evidence="12">
    <location>
        <begin position="112"/>
        <end position="131"/>
    </location>
</feature>
<organism evidence="14 15">
    <name type="scientific">Flavobacterium solisilvae</name>
    <dbReference type="NCBI Taxonomy" id="1852019"/>
    <lineage>
        <taxon>Bacteria</taxon>
        <taxon>Pseudomonadati</taxon>
        <taxon>Bacteroidota</taxon>
        <taxon>Flavobacteriia</taxon>
        <taxon>Flavobacteriales</taxon>
        <taxon>Flavobacteriaceae</taxon>
        <taxon>Flavobacterium</taxon>
    </lineage>
</organism>
<dbReference type="EMBL" id="JAAMPT010000209">
    <property type="protein sequence ID" value="NMH26128.1"/>
    <property type="molecule type" value="Genomic_DNA"/>
</dbReference>
<dbReference type="Gene3D" id="3.30.565.10">
    <property type="entry name" value="Histidine kinase-like ATPase, C-terminal domain"/>
    <property type="match status" value="1"/>
</dbReference>
<dbReference type="InterPro" id="IPR050736">
    <property type="entry name" value="Sensor_HK_Regulatory"/>
</dbReference>
<reference evidence="14 15" key="1">
    <citation type="submission" date="2020-02" db="EMBL/GenBank/DDBJ databases">
        <title>Flavobacterium sp. genome.</title>
        <authorList>
            <person name="Jung H.S."/>
            <person name="Baek J.H."/>
            <person name="Jeon C.O."/>
        </authorList>
    </citation>
    <scope>NUCLEOTIDE SEQUENCE [LARGE SCALE GENOMIC DNA]</scope>
    <source>
        <strain evidence="14 15">SE-s27</strain>
    </source>
</reference>
<feature type="transmembrane region" description="Helical" evidence="12">
    <location>
        <begin position="278"/>
        <end position="297"/>
    </location>
</feature>
<dbReference type="PROSITE" id="PS50109">
    <property type="entry name" value="HIS_KIN"/>
    <property type="match status" value="1"/>
</dbReference>
<evidence type="ECO:0000256" key="11">
    <source>
        <dbReference type="ARBA" id="ARBA00023136"/>
    </source>
</evidence>
<dbReference type="InterPro" id="IPR018212">
    <property type="entry name" value="Na/solute_symporter_CS"/>
</dbReference>
<evidence type="ECO:0000256" key="7">
    <source>
        <dbReference type="ARBA" id="ARBA00022692"/>
    </source>
</evidence>
<dbReference type="PROSITE" id="PS00457">
    <property type="entry name" value="NA_SOLUT_SYMP_2"/>
    <property type="match status" value="1"/>
</dbReference>
<sequence length="899" mass="101476">MSSLGLLIILGIYLGILFLIANWAEKRGNSKWVNNPYVYSFSLAIYCTAWTYYGSIGVAADSGLSYIPIYLGPIIIIPTWIILMKKIIRISRVNKVSSIADFISLRYGNSRFLGALVTIVCLFGILPYIGLQLKAIAETFHIVTNTKARTYVFDDSTTYIAFALAIFASIYGTKYVDASEKRKGIVTAVALESILKLVFFIIIGVYVTFFVFDGFDDIYAKASLLENFHKKNTVGGLPQAINWFFLCVLSLFSMFLLPRQFQVSVIENTRESHVNTAIWLFPLYLLLFNIFVFPIAWGGNIMFDGQNANSDMYSLLIPQFLGNETLTVMVFLGGFSAAISMIVVSSIGLSTMVSNNLIIPYGLLGRLQNNEQSTINKKIVNIRRIGIFSMIIIAYFLYRVFALDYNLVSIGMVAFVIIAQLAPSFFGALFWRRGSRTGAVSGLIVGFIICLYTLLIPYAIGITRADTSFITEGLFGIKLLKPLQLFGLDYLDPIPHALFWSLLFNFMTFIAVSVSFKGNYRERNYAEMFLDINKYINMHENAFVWRGTAYRTDIEKVLVRFLGEERTKRAMNIFNLKYNVDKNEELADARLIKFSENLLTGHIGTASAKILISSVVKEEKITLPEVLKILEESKENIIINKKLTETSNELKEISAKLHEANLSLMEKDKQKDEFLDTVTHELRTPITAIRASSEILHDDDEIPEELKKQFLQNIISESDRLNRLIDKILDLEKFETGRQKVNFSNNLIIETIENSIEPLQQLITNKDILVHIEGNRNLKADYDEDRIVQVITNLVSNAIKFCAETNGLITLAVYDKHDYLQIEVSDNGKGIASSDFEAIFDKFYQSTNQNFKKPIGSGLGLAICKQIIEHHKGKIWARNNATGGACLTFTLPKKATIIN</sequence>
<keyword evidence="7 12" id="KW-0812">Transmembrane</keyword>
<evidence type="ECO:0000256" key="2">
    <source>
        <dbReference type="ARBA" id="ARBA00004141"/>
    </source>
</evidence>
<dbReference type="Pfam" id="PF02518">
    <property type="entry name" value="HATPase_c"/>
    <property type="match status" value="1"/>
</dbReference>
<evidence type="ECO:0000313" key="14">
    <source>
        <dbReference type="EMBL" id="NMH26128.1"/>
    </source>
</evidence>
<dbReference type="InterPro" id="IPR003661">
    <property type="entry name" value="HisK_dim/P_dom"/>
</dbReference>
<dbReference type="CDD" id="cd00082">
    <property type="entry name" value="HisKA"/>
    <property type="match status" value="1"/>
</dbReference>
<evidence type="ECO:0000256" key="1">
    <source>
        <dbReference type="ARBA" id="ARBA00000085"/>
    </source>
</evidence>
<dbReference type="SUPFAM" id="SSF47384">
    <property type="entry name" value="Homodimeric domain of signal transducing histidine kinase"/>
    <property type="match status" value="1"/>
</dbReference>
<dbReference type="Gene3D" id="1.10.287.130">
    <property type="match status" value="1"/>
</dbReference>
<feature type="transmembrane region" description="Helical" evidence="12">
    <location>
        <begin position="407"/>
        <end position="431"/>
    </location>
</feature>
<comment type="subcellular location">
    <subcellularLocation>
        <location evidence="2">Membrane</location>
        <topology evidence="2">Multi-pass membrane protein</topology>
    </subcellularLocation>
</comment>
<feature type="transmembrane region" description="Helical" evidence="12">
    <location>
        <begin position="326"/>
        <end position="349"/>
    </location>
</feature>
<feature type="transmembrane region" description="Helical" evidence="12">
    <location>
        <begin position="438"/>
        <end position="460"/>
    </location>
</feature>
<evidence type="ECO:0000256" key="5">
    <source>
        <dbReference type="ARBA" id="ARBA00022553"/>
    </source>
</evidence>
<dbReference type="Gene3D" id="1.20.1730.10">
    <property type="entry name" value="Sodium/glucose cotransporter"/>
    <property type="match status" value="1"/>
</dbReference>
<keyword evidence="11 12" id="KW-0472">Membrane</keyword>
<dbReference type="InterPro" id="IPR001734">
    <property type="entry name" value="Na/solute_symporter"/>
</dbReference>
<keyword evidence="9 12" id="KW-1133">Transmembrane helix</keyword>
<feature type="transmembrane region" description="Helical" evidence="12">
    <location>
        <begin position="385"/>
        <end position="401"/>
    </location>
</feature>
<dbReference type="Proteomes" id="UP000767947">
    <property type="component" value="Unassembled WGS sequence"/>
</dbReference>
<dbReference type="PANTHER" id="PTHR43711">
    <property type="entry name" value="TWO-COMPONENT HISTIDINE KINASE"/>
    <property type="match status" value="1"/>
</dbReference>
<keyword evidence="15" id="KW-1185">Reference proteome</keyword>
<keyword evidence="6" id="KW-0808">Transferase</keyword>
<dbReference type="InterPro" id="IPR036097">
    <property type="entry name" value="HisK_dim/P_sf"/>
</dbReference>
<feature type="transmembrane region" description="Helical" evidence="12">
    <location>
        <begin position="6"/>
        <end position="24"/>
    </location>
</feature>
<evidence type="ECO:0000256" key="6">
    <source>
        <dbReference type="ARBA" id="ARBA00022679"/>
    </source>
</evidence>
<gene>
    <name evidence="14" type="ORF">G6042_12725</name>
</gene>
<keyword evidence="10" id="KW-0902">Two-component regulatory system</keyword>
<dbReference type="SMART" id="SM00387">
    <property type="entry name" value="HATPase_c"/>
    <property type="match status" value="1"/>
</dbReference>
<feature type="transmembrane region" description="Helical" evidence="12">
    <location>
        <begin position="497"/>
        <end position="516"/>
    </location>
</feature>
<dbReference type="InterPro" id="IPR003594">
    <property type="entry name" value="HATPase_dom"/>
</dbReference>
<dbReference type="InterPro" id="IPR005467">
    <property type="entry name" value="His_kinase_dom"/>
</dbReference>
<dbReference type="EC" id="2.7.13.3" evidence="4"/>